<dbReference type="EC" id="3.6.1.-" evidence="1"/>
<dbReference type="Pfam" id="PF09547">
    <property type="entry name" value="SpoIVA_ATPase"/>
    <property type="match status" value="1"/>
</dbReference>
<comment type="function">
    <text evidence="1">ATPase. Has a role at an early stage in the morphogenesis of the spore coat.</text>
</comment>
<dbReference type="HOGENOM" id="CLU_043635_0_0_9"/>
<evidence type="ECO:0000259" key="5">
    <source>
        <dbReference type="Pfam" id="PF20439"/>
    </source>
</evidence>
<feature type="domain" description="Stage IV sporulation protein A ATPase" evidence="3">
    <location>
        <begin position="1"/>
        <end position="237"/>
    </location>
</feature>
<dbReference type="SUPFAM" id="SSF52540">
    <property type="entry name" value="P-loop containing nucleoside triphosphate hydrolases"/>
    <property type="match status" value="1"/>
</dbReference>
<dbReference type="PATRIC" id="fig|999408.3.peg.1796"/>
<dbReference type="GeneID" id="57959859"/>
<dbReference type="GO" id="GO:0030435">
    <property type="term" value="P:sporulation resulting in formation of a cellular spore"/>
    <property type="evidence" value="ECO:0007669"/>
    <property type="project" value="UniProtKB-KW"/>
</dbReference>
<keyword evidence="1" id="KW-0067">ATP-binding</keyword>
<dbReference type="GO" id="GO:0005524">
    <property type="term" value="F:ATP binding"/>
    <property type="evidence" value="ECO:0007669"/>
    <property type="project" value="UniProtKB-KW"/>
</dbReference>
<dbReference type="GO" id="GO:0005737">
    <property type="term" value="C:cytoplasm"/>
    <property type="evidence" value="ECO:0007669"/>
    <property type="project" value="UniProtKB-SubCell"/>
</dbReference>
<comment type="caution">
    <text evidence="6">The sequence shown here is derived from an EMBL/GenBank/DDBJ whole genome shotgun (WGS) entry which is preliminary data.</text>
</comment>
<organism evidence="6 7">
    <name type="scientific">[Clostridium] clostridioforme 90A8</name>
    <dbReference type="NCBI Taxonomy" id="999408"/>
    <lineage>
        <taxon>Bacteria</taxon>
        <taxon>Bacillati</taxon>
        <taxon>Bacillota</taxon>
        <taxon>Clostridia</taxon>
        <taxon>Lachnospirales</taxon>
        <taxon>Lachnospiraceae</taxon>
        <taxon>Enterocloster</taxon>
    </lineage>
</organism>
<sequence>MDNFNVYKDIQARTGGEIYIGVVGPVRTGKSTFIKRFMELLVLPAMEDENLRNLSRDELPQSAAGKTIMTTEPKFIPKEAARINLADGIEAKVRVIDCVGFMVDGAAGHVENGEERLVKTPWFDYDIPFTQAAEIGTRKVINDHSTIGIVVTTDGTIGEIKRPGYIAAEKQTIDELKKLGKPFVVLLNSTKPYSDETARLAKEMSESYGVSVLPVNCEQLKKEDIFHILERVLKEFPVTEMDFHIPKWLEILPSTHWLKAQVIQAARNVIQKVTHMKDVSGELKQQHTDTIRSMNVKNMQMADGRVGVQVDMDDSYYYQILSDYVGLPIEGEYQLMQTLSSLANMQKEYEKVQNALTQVRLKGYGVVTPERSEIVLDEPQVIKHGNKYGVKMKAEAPSINLIKAHIETEIAPIVGSEQQAQDLIAYIKENARESDDGIWNTNIFGKSIEQIVEDGIQAKVSQMTEDCQLKLQDTLQKIINDSNGGMICIII</sequence>
<dbReference type="InterPro" id="IPR014201">
    <property type="entry name" value="Spore_IV_A"/>
</dbReference>
<keyword evidence="1" id="KW-0378">Hydrolase</keyword>
<comment type="subcellular location">
    <subcellularLocation>
        <location evidence="1">Cytoplasm</location>
    </subcellularLocation>
</comment>
<accession>A0A0E2HDF2</accession>
<protein>
    <recommendedName>
        <fullName evidence="1">Stage IV sporulation protein A</fullName>
        <ecNumber evidence="1">3.6.1.-</ecNumber>
    </recommendedName>
    <alternativeName>
        <fullName evidence="1">Coat morphogenetic protein SpoIVA</fullName>
    </alternativeName>
</protein>
<dbReference type="GO" id="GO:0016887">
    <property type="term" value="F:ATP hydrolysis activity"/>
    <property type="evidence" value="ECO:0007669"/>
    <property type="project" value="InterPro"/>
</dbReference>
<dbReference type="InterPro" id="IPR046842">
    <property type="entry name" value="SpoIVA_ATPase"/>
</dbReference>
<evidence type="ECO:0000259" key="3">
    <source>
        <dbReference type="Pfam" id="PF09547"/>
    </source>
</evidence>
<evidence type="ECO:0000313" key="7">
    <source>
        <dbReference type="Proteomes" id="UP000013085"/>
    </source>
</evidence>
<dbReference type="AlphaFoldDB" id="A0A0E2HDF2"/>
<feature type="domain" description="Stage IV sporulation protein A middle" evidence="4">
    <location>
        <begin position="238"/>
        <end position="415"/>
    </location>
</feature>
<dbReference type="PIRSF" id="PIRSF007466">
    <property type="entry name" value="SpoIVA"/>
    <property type="match status" value="1"/>
</dbReference>
<feature type="domain" description="Sporulation stage IV protein A C-terminal" evidence="5">
    <location>
        <begin position="416"/>
        <end position="491"/>
    </location>
</feature>
<keyword evidence="2" id="KW-0175">Coiled coil</keyword>
<evidence type="ECO:0000259" key="4">
    <source>
        <dbReference type="Pfam" id="PF20438"/>
    </source>
</evidence>
<dbReference type="RefSeq" id="WP_002583591.1">
    <property type="nucleotide sequence ID" value="NZ_KB851018.1"/>
</dbReference>
<dbReference type="Proteomes" id="UP000013085">
    <property type="component" value="Unassembled WGS sequence"/>
</dbReference>
<dbReference type="InterPro" id="IPR027417">
    <property type="entry name" value="P-loop_NTPase"/>
</dbReference>
<reference evidence="6 7" key="1">
    <citation type="submission" date="2013-01" db="EMBL/GenBank/DDBJ databases">
        <title>The Genome Sequence of Clostridium clostridioforme 90A8.</title>
        <authorList>
            <consortium name="The Broad Institute Genome Sequencing Platform"/>
            <person name="Earl A."/>
            <person name="Ward D."/>
            <person name="Feldgarden M."/>
            <person name="Gevers D."/>
            <person name="Courvalin P."/>
            <person name="Lambert T."/>
            <person name="Walker B."/>
            <person name="Young S.K."/>
            <person name="Zeng Q."/>
            <person name="Gargeya S."/>
            <person name="Fitzgerald M."/>
            <person name="Haas B."/>
            <person name="Abouelleil A."/>
            <person name="Alvarado L."/>
            <person name="Arachchi H.M."/>
            <person name="Berlin A.M."/>
            <person name="Chapman S.B."/>
            <person name="Dewar J."/>
            <person name="Goldberg J."/>
            <person name="Griggs A."/>
            <person name="Gujja S."/>
            <person name="Hansen M."/>
            <person name="Howarth C."/>
            <person name="Imamovic A."/>
            <person name="Larimer J."/>
            <person name="McCowan C."/>
            <person name="Murphy C."/>
            <person name="Neiman D."/>
            <person name="Pearson M."/>
            <person name="Priest M."/>
            <person name="Roberts A."/>
            <person name="Saif S."/>
            <person name="Shea T."/>
            <person name="Sisk P."/>
            <person name="Sykes S."/>
            <person name="Wortman J."/>
            <person name="Nusbaum C."/>
            <person name="Birren B."/>
        </authorList>
    </citation>
    <scope>NUCLEOTIDE SEQUENCE [LARGE SCALE GENOMIC DNA]</scope>
    <source>
        <strain evidence="6 7">90A8</strain>
    </source>
</reference>
<keyword evidence="1" id="KW-0963">Cytoplasm</keyword>
<name>A0A0E2HDF2_9FIRM</name>
<proteinExistence type="predicted"/>
<dbReference type="NCBIfam" id="TIGR02836">
    <property type="entry name" value="spore_IV_A"/>
    <property type="match status" value="1"/>
</dbReference>
<keyword evidence="1" id="KW-0749">Sporulation</keyword>
<dbReference type="Pfam" id="PF20438">
    <property type="entry name" value="SpoIVA_middle"/>
    <property type="match status" value="1"/>
</dbReference>
<dbReference type="EMBL" id="AGYR01000013">
    <property type="protein sequence ID" value="ENZ17717.1"/>
    <property type="molecule type" value="Genomic_DNA"/>
</dbReference>
<dbReference type="InterPro" id="IPR046841">
    <property type="entry name" value="SpoIVA_middle"/>
</dbReference>
<evidence type="ECO:0000256" key="2">
    <source>
        <dbReference type="SAM" id="Coils"/>
    </source>
</evidence>
<gene>
    <name evidence="6" type="ORF">HMPREF1090_01667</name>
</gene>
<comment type="catalytic activity">
    <reaction evidence="1">
        <text>ATP + H2O = ADP + phosphate + H(+)</text>
        <dbReference type="Rhea" id="RHEA:13065"/>
        <dbReference type="ChEBI" id="CHEBI:15377"/>
        <dbReference type="ChEBI" id="CHEBI:15378"/>
        <dbReference type="ChEBI" id="CHEBI:30616"/>
        <dbReference type="ChEBI" id="CHEBI:43474"/>
        <dbReference type="ChEBI" id="CHEBI:456216"/>
    </reaction>
</comment>
<feature type="coiled-coil region" evidence="2">
    <location>
        <begin position="335"/>
        <end position="362"/>
    </location>
</feature>
<dbReference type="Pfam" id="PF20439">
    <property type="entry name" value="SpoIVA_C"/>
    <property type="match status" value="1"/>
</dbReference>
<keyword evidence="1" id="KW-0547">Nucleotide-binding</keyword>
<evidence type="ECO:0000256" key="1">
    <source>
        <dbReference type="PIRNR" id="PIRNR007466"/>
    </source>
</evidence>
<evidence type="ECO:0000313" key="6">
    <source>
        <dbReference type="EMBL" id="ENZ17717.1"/>
    </source>
</evidence>
<dbReference type="InterPro" id="IPR046840">
    <property type="entry name" value="SpoIVA_C"/>
</dbReference>
<dbReference type="Gene3D" id="3.40.50.300">
    <property type="entry name" value="P-loop containing nucleotide triphosphate hydrolases"/>
    <property type="match status" value="1"/>
</dbReference>